<dbReference type="Proteomes" id="UP001295423">
    <property type="component" value="Unassembled WGS sequence"/>
</dbReference>
<evidence type="ECO:0000313" key="2">
    <source>
        <dbReference type="EMBL" id="CAJ1967739.1"/>
    </source>
</evidence>
<dbReference type="EMBL" id="CAKOGP040002346">
    <property type="protein sequence ID" value="CAJ1967739.1"/>
    <property type="molecule type" value="Genomic_DNA"/>
</dbReference>
<organism evidence="2 3">
    <name type="scientific">Cylindrotheca closterium</name>
    <dbReference type="NCBI Taxonomy" id="2856"/>
    <lineage>
        <taxon>Eukaryota</taxon>
        <taxon>Sar</taxon>
        <taxon>Stramenopiles</taxon>
        <taxon>Ochrophyta</taxon>
        <taxon>Bacillariophyta</taxon>
        <taxon>Bacillariophyceae</taxon>
        <taxon>Bacillariophycidae</taxon>
        <taxon>Bacillariales</taxon>
        <taxon>Bacillariaceae</taxon>
        <taxon>Cylindrotheca</taxon>
    </lineage>
</organism>
<proteinExistence type="predicted"/>
<comment type="caution">
    <text evidence="2">The sequence shown here is derived from an EMBL/GenBank/DDBJ whole genome shotgun (WGS) entry which is preliminary data.</text>
</comment>
<keyword evidence="3" id="KW-1185">Reference proteome</keyword>
<gene>
    <name evidence="2" type="ORF">CYCCA115_LOCUS22913</name>
</gene>
<sequence>MSRIQQATEVKTPVATRLATGELVPDNTGVEEARLFEVVGLERSSYHHMPSVKVRQESNGLEQILMMVHSDRVCDELVLVMDHIYEECARILLPSDAKWLQDQHYLKLSKSRGLPVDQKKRVKILEGFAKGLFVLVKKMPRHTMAHQIARAIIVDNATDAELANIFSHLSPPTFCKIARKRGHEDMTGAIESGKEPEKKRRSVARIDTETLTRMVKHILSFSQALSWGTKELRQKGKTATITFPRLTRTHPVKGMFMDYARKEAELQGIELDKNQQSPQRTTYYLLVKHLTSKAEKSITCIDYVQDILVNVRVTGLVVIIEQVIAPTQHKTMKRYVLILQNFLKYQYDGHLQKGSAICSHSIHYGLGLEPQSNTGNTESTSVQIQGVEHCPACKFVEYFMRIVLPDAVKANRSSANSRSIDDALDYIEDSLDCFHRYQAHHVRVVNQQKAIQEVDLKLKDEVLRSKQRGTTAKITMDFKQKFVEKRLRSSQMNDFGQRGNSWHIGVIEYYDYEAPCQANSSKARAVPMMFPIDQILDTGNKQDGPCVLSMLEAMMKMVNVQFGFVKRIVLASDNANCYHSKDLIFPICFINQLSSSPRIVKYIHPETQDGKGSCDSHAAVAGTHVDRHYICTRKDDTLTKNEACTPTELANALCTNGGIKNSSVQLIALDFPRLDKISQLCSGAGEAAKEYFARANEIRFFPELDELADWSRLDLKNESTWSAAQPLIQVINYSGISDGMVFRAGFSGWQNGKGTFTPVVAPSDDPEWHVRMEASIMGLNAIQRAKEYIDISEVGQSVIARLNAHVQAAKVGKAVIMSQVVSEIITGKNKTNNNEDVQHGAGLLENLMDDDDDDVSESDCFESFYGEIEHTTAYVDECQQDDTAFFSDVEDGDIGCSAGVDEEAANSKAMAGDANGTITATSQLLDKAPREHYEKTTFFTRVEVIRYKPFRTFQPTKQRATKDQKTKKSVEEDEEAGKGHESRRVEDRAIGLALHYINSPECSITPALNDNMKEYKVANHWRPRETLMRDQGWARRPLSGGLYGRNYMNDEFKKIGIAQFNRGLVNKGDKQSPTQTLALMKEEHQGFYCYPGLHEIVRMFSGLVQQSKQNGNKIISFQKKSGPLVSPEIKAELQSILDKKPDYTPAPLVDAWKKAFAANREYDEEKVRKQATRLRAKLMIDMKKRLKRSMAG</sequence>
<protein>
    <submittedName>
        <fullName evidence="2">Uncharacterized protein</fullName>
    </submittedName>
</protein>
<dbReference type="AlphaFoldDB" id="A0AAD2GAZ4"/>
<name>A0AAD2GAZ4_9STRA</name>
<feature type="compositionally biased region" description="Basic and acidic residues" evidence="1">
    <location>
        <begin position="960"/>
        <end position="984"/>
    </location>
</feature>
<evidence type="ECO:0000313" key="3">
    <source>
        <dbReference type="Proteomes" id="UP001295423"/>
    </source>
</evidence>
<accession>A0AAD2GAZ4</accession>
<feature type="region of interest" description="Disordered" evidence="1">
    <location>
        <begin position="955"/>
        <end position="984"/>
    </location>
</feature>
<reference evidence="2" key="1">
    <citation type="submission" date="2023-08" db="EMBL/GenBank/DDBJ databases">
        <authorList>
            <person name="Audoor S."/>
            <person name="Bilcke G."/>
        </authorList>
    </citation>
    <scope>NUCLEOTIDE SEQUENCE</scope>
</reference>
<evidence type="ECO:0000256" key="1">
    <source>
        <dbReference type="SAM" id="MobiDB-lite"/>
    </source>
</evidence>